<proteinExistence type="predicted"/>
<sequence>MESVPTRPWPEIIMRSFFISTTSEKPFYGSWNRLLNTMFPPDTLFKVVPQYFPPSIGPCDEVDFVILLLIYVNTSPVFIVEVKPPAEFVRNSKRQEADSQMHQRVLDVAADLQIVNAKVRVTGL</sequence>
<dbReference type="InParanoid" id="A0A0C2SSS3"/>
<dbReference type="Proteomes" id="UP000054549">
    <property type="component" value="Unassembled WGS sequence"/>
</dbReference>
<name>A0A0C2SSS3_AMAMK</name>
<evidence type="ECO:0000313" key="1">
    <source>
        <dbReference type="EMBL" id="KIL57044.1"/>
    </source>
</evidence>
<dbReference type="OrthoDB" id="5362978at2759"/>
<evidence type="ECO:0000313" key="2">
    <source>
        <dbReference type="Proteomes" id="UP000054549"/>
    </source>
</evidence>
<dbReference type="STRING" id="946122.A0A0C2SSS3"/>
<organism evidence="1 2">
    <name type="scientific">Amanita muscaria (strain Koide BX008)</name>
    <dbReference type="NCBI Taxonomy" id="946122"/>
    <lineage>
        <taxon>Eukaryota</taxon>
        <taxon>Fungi</taxon>
        <taxon>Dikarya</taxon>
        <taxon>Basidiomycota</taxon>
        <taxon>Agaricomycotina</taxon>
        <taxon>Agaricomycetes</taxon>
        <taxon>Agaricomycetidae</taxon>
        <taxon>Agaricales</taxon>
        <taxon>Pluteineae</taxon>
        <taxon>Amanitaceae</taxon>
        <taxon>Amanita</taxon>
    </lineage>
</organism>
<dbReference type="AlphaFoldDB" id="A0A0C2SSS3"/>
<keyword evidence="2" id="KW-1185">Reference proteome</keyword>
<dbReference type="HOGENOM" id="CLU_177425_0_0_1"/>
<dbReference type="EMBL" id="KN818385">
    <property type="protein sequence ID" value="KIL57044.1"/>
    <property type="molecule type" value="Genomic_DNA"/>
</dbReference>
<protein>
    <submittedName>
        <fullName evidence="1">Uncharacterized protein</fullName>
    </submittedName>
</protein>
<accession>A0A0C2SSS3</accession>
<gene>
    <name evidence="1" type="ORF">M378DRAFT_88406</name>
</gene>
<reference evidence="1 2" key="1">
    <citation type="submission" date="2014-04" db="EMBL/GenBank/DDBJ databases">
        <title>Evolutionary Origins and Diversification of the Mycorrhizal Mutualists.</title>
        <authorList>
            <consortium name="DOE Joint Genome Institute"/>
            <consortium name="Mycorrhizal Genomics Consortium"/>
            <person name="Kohler A."/>
            <person name="Kuo A."/>
            <person name="Nagy L.G."/>
            <person name="Floudas D."/>
            <person name="Copeland A."/>
            <person name="Barry K.W."/>
            <person name="Cichocki N."/>
            <person name="Veneault-Fourrey C."/>
            <person name="LaButti K."/>
            <person name="Lindquist E.A."/>
            <person name="Lipzen A."/>
            <person name="Lundell T."/>
            <person name="Morin E."/>
            <person name="Murat C."/>
            <person name="Riley R."/>
            <person name="Ohm R."/>
            <person name="Sun H."/>
            <person name="Tunlid A."/>
            <person name="Henrissat B."/>
            <person name="Grigoriev I.V."/>
            <person name="Hibbett D.S."/>
            <person name="Martin F."/>
        </authorList>
    </citation>
    <scope>NUCLEOTIDE SEQUENCE [LARGE SCALE GENOMIC DNA]</scope>
    <source>
        <strain evidence="1 2">Koide BX008</strain>
    </source>
</reference>